<evidence type="ECO:0000313" key="2">
    <source>
        <dbReference type="Proteomes" id="UP000198640"/>
    </source>
</evidence>
<dbReference type="EMBL" id="FNOY01000021">
    <property type="protein sequence ID" value="SDY16936.1"/>
    <property type="molecule type" value="Genomic_DNA"/>
</dbReference>
<dbReference type="AlphaFoldDB" id="A0A1H3HN26"/>
<dbReference type="STRING" id="44576.SAMN05421881_10213"/>
<dbReference type="Proteomes" id="UP000198640">
    <property type="component" value="Unassembled WGS sequence"/>
</dbReference>
<gene>
    <name evidence="1" type="ORF">SAMN05421881_10213</name>
</gene>
<reference evidence="1 2" key="1">
    <citation type="submission" date="2016-10" db="EMBL/GenBank/DDBJ databases">
        <authorList>
            <person name="de Groot N.N."/>
        </authorList>
    </citation>
    <scope>NUCLEOTIDE SEQUENCE [LARGE SCALE GENOMIC DNA]</scope>
    <source>
        <strain evidence="1 2">Nm1</strain>
    </source>
</reference>
<name>A0A1H3HN26_9PROT</name>
<keyword evidence="2" id="KW-1185">Reference proteome</keyword>
<accession>A0A1H3HN26</accession>
<organism evidence="1 2">
    <name type="scientific">Nitrosomonas halophila</name>
    <dbReference type="NCBI Taxonomy" id="44576"/>
    <lineage>
        <taxon>Bacteria</taxon>
        <taxon>Pseudomonadati</taxon>
        <taxon>Pseudomonadota</taxon>
        <taxon>Betaproteobacteria</taxon>
        <taxon>Nitrosomonadales</taxon>
        <taxon>Nitrosomonadaceae</taxon>
        <taxon>Nitrosomonas</taxon>
    </lineage>
</organism>
<evidence type="ECO:0000313" key="1">
    <source>
        <dbReference type="EMBL" id="SDY16936.1"/>
    </source>
</evidence>
<protein>
    <submittedName>
        <fullName evidence="1">Uncharacterized protein</fullName>
    </submittedName>
</protein>
<proteinExistence type="predicted"/>
<sequence length="93" mass="10124">MSVFFRNSLACRPCGIAGVFSLNSLFAMDKAARTIATCYLCLDPSGTPATKNVETFYTFCGGWSGIRKAGSLSSCFYGYKTFLLGLAWIMLAY</sequence>